<dbReference type="GO" id="GO:0042572">
    <property type="term" value="P:retinol metabolic process"/>
    <property type="evidence" value="ECO:0007669"/>
    <property type="project" value="InterPro"/>
</dbReference>
<feature type="active site" description="Acyl-thioester intermediate" evidence="1">
    <location>
        <position position="155"/>
    </location>
</feature>
<evidence type="ECO:0000256" key="1">
    <source>
        <dbReference type="PIRSR" id="PIRSR642288-1"/>
    </source>
</evidence>
<feature type="transmembrane region" description="Helical" evidence="2">
    <location>
        <begin position="183"/>
        <end position="216"/>
    </location>
</feature>
<protein>
    <recommendedName>
        <fullName evidence="3">LRAT domain-containing protein</fullName>
    </recommendedName>
</protein>
<dbReference type="GO" id="GO:0006776">
    <property type="term" value="P:vitamin A metabolic process"/>
    <property type="evidence" value="ECO:0007669"/>
    <property type="project" value="TreeGrafter"/>
</dbReference>
<name>A0A8T2P3A1_9TELE</name>
<dbReference type="InterPro" id="IPR042288">
    <property type="entry name" value="LRAT"/>
</dbReference>
<dbReference type="PANTHER" id="PTHR46678:SF1">
    <property type="entry name" value="LECITHIN RETINOL ACYLTRANSFERASE"/>
    <property type="match status" value="1"/>
</dbReference>
<dbReference type="AlphaFoldDB" id="A0A8T2P3A1"/>
<dbReference type="Proteomes" id="UP000824540">
    <property type="component" value="Unassembled WGS sequence"/>
</dbReference>
<dbReference type="GO" id="GO:0005791">
    <property type="term" value="C:rough endoplasmic reticulum"/>
    <property type="evidence" value="ECO:0007669"/>
    <property type="project" value="TreeGrafter"/>
</dbReference>
<dbReference type="GO" id="GO:0047173">
    <property type="term" value="F:phosphatidylcholine-retinol O-acyltransferase activity"/>
    <property type="evidence" value="ECO:0007669"/>
    <property type="project" value="InterPro"/>
</dbReference>
<dbReference type="OrthoDB" id="421951at2759"/>
<dbReference type="Gene3D" id="3.90.1720.10">
    <property type="entry name" value="endopeptidase domain like (from Nostoc punctiforme)"/>
    <property type="match status" value="1"/>
</dbReference>
<comment type="caution">
    <text evidence="4">The sequence shown here is derived from an EMBL/GenBank/DDBJ whole genome shotgun (WGS) entry which is preliminary data.</text>
</comment>
<evidence type="ECO:0000256" key="2">
    <source>
        <dbReference type="SAM" id="Phobius"/>
    </source>
</evidence>
<evidence type="ECO:0000259" key="3">
    <source>
        <dbReference type="PROSITE" id="PS51934"/>
    </source>
</evidence>
<reference evidence="4" key="1">
    <citation type="thesis" date="2021" institute="BYU ScholarsArchive" country="Provo, UT, USA">
        <title>Applications of and Algorithms for Genome Assembly and Genomic Analyses with an Emphasis on Marine Teleosts.</title>
        <authorList>
            <person name="Pickett B.D."/>
        </authorList>
    </citation>
    <scope>NUCLEOTIDE SEQUENCE</scope>
    <source>
        <strain evidence="4">HI-2016</strain>
    </source>
</reference>
<keyword evidence="2" id="KW-0472">Membrane</keyword>
<dbReference type="EMBL" id="JAFBMS010000021">
    <property type="protein sequence ID" value="KAG9344078.1"/>
    <property type="molecule type" value="Genomic_DNA"/>
</dbReference>
<keyword evidence="2" id="KW-1133">Transmembrane helix</keyword>
<organism evidence="4 5">
    <name type="scientific">Albula glossodonta</name>
    <name type="common">roundjaw bonefish</name>
    <dbReference type="NCBI Taxonomy" id="121402"/>
    <lineage>
        <taxon>Eukaryota</taxon>
        <taxon>Metazoa</taxon>
        <taxon>Chordata</taxon>
        <taxon>Craniata</taxon>
        <taxon>Vertebrata</taxon>
        <taxon>Euteleostomi</taxon>
        <taxon>Actinopterygii</taxon>
        <taxon>Neopterygii</taxon>
        <taxon>Teleostei</taxon>
        <taxon>Albuliformes</taxon>
        <taxon>Albulidae</taxon>
        <taxon>Albula</taxon>
    </lineage>
</organism>
<accession>A0A8T2P3A1</accession>
<feature type="domain" description="LRAT" evidence="3">
    <location>
        <begin position="45"/>
        <end position="171"/>
    </location>
</feature>
<evidence type="ECO:0000313" key="4">
    <source>
        <dbReference type="EMBL" id="KAG9344078.1"/>
    </source>
</evidence>
<dbReference type="InterPro" id="IPR007053">
    <property type="entry name" value="LRAT_dom"/>
</dbReference>
<dbReference type="PANTHER" id="PTHR46678">
    <property type="entry name" value="LECITHIN RETINOL ACYLTRANSFERASE"/>
    <property type="match status" value="1"/>
</dbReference>
<evidence type="ECO:0000313" key="5">
    <source>
        <dbReference type="Proteomes" id="UP000824540"/>
    </source>
</evidence>
<keyword evidence="5" id="KW-1185">Reference proteome</keyword>
<dbReference type="Pfam" id="PF04970">
    <property type="entry name" value="LRAT"/>
    <property type="match status" value="1"/>
</dbReference>
<sequence length="218" mass="24199">MLDSLAFLLDKLFIFSSLKFFNSIWSDNDKCTGHCQVPSLQRGDLLEVPRTLFIHSGIYLGDNKVAHLMPDILPLLTSDESQISKVVTNKRLLLGVLSKNASIRVDTVEDFAFGSQILVNSMDNTSKKPLPNEDVAKRAEKLIGAIPYSLLWNNCEHFVTYCRYGSATSLQTEKSVVRDQRSVLLTAVVGLMSIIYLGMAPCTALPTLLIPFTLWMAG</sequence>
<proteinExistence type="predicted"/>
<gene>
    <name evidence="4" type="ORF">JZ751_012558</name>
</gene>
<dbReference type="PROSITE" id="PS51934">
    <property type="entry name" value="LRAT"/>
    <property type="match status" value="1"/>
</dbReference>
<keyword evidence="2" id="KW-0812">Transmembrane</keyword>